<comment type="caution">
    <text evidence="2">The sequence shown here is derived from an EMBL/GenBank/DDBJ whole genome shotgun (WGS) entry which is preliminary data.</text>
</comment>
<organism evidence="2">
    <name type="scientific">marine sediment metagenome</name>
    <dbReference type="NCBI Taxonomy" id="412755"/>
    <lineage>
        <taxon>unclassified sequences</taxon>
        <taxon>metagenomes</taxon>
        <taxon>ecological metagenomes</taxon>
    </lineage>
</organism>
<proteinExistence type="predicted"/>
<protein>
    <submittedName>
        <fullName evidence="2">Uncharacterized protein</fullName>
    </submittedName>
</protein>
<keyword evidence="1" id="KW-1133">Transmembrane helix</keyword>
<gene>
    <name evidence="2" type="ORF">S01H1_34777</name>
</gene>
<keyword evidence="1" id="KW-0472">Membrane</keyword>
<evidence type="ECO:0000256" key="1">
    <source>
        <dbReference type="SAM" id="Phobius"/>
    </source>
</evidence>
<feature type="transmembrane region" description="Helical" evidence="1">
    <location>
        <begin position="38"/>
        <end position="60"/>
    </location>
</feature>
<name>X0UL54_9ZZZZ</name>
<reference evidence="2" key="1">
    <citation type="journal article" date="2014" name="Front. Microbiol.">
        <title>High frequency of phylogenetically diverse reductive dehalogenase-homologous genes in deep subseafloor sedimentary metagenomes.</title>
        <authorList>
            <person name="Kawai M."/>
            <person name="Futagami T."/>
            <person name="Toyoda A."/>
            <person name="Takaki Y."/>
            <person name="Nishi S."/>
            <person name="Hori S."/>
            <person name="Arai W."/>
            <person name="Tsubouchi T."/>
            <person name="Morono Y."/>
            <person name="Uchiyama I."/>
            <person name="Ito T."/>
            <person name="Fujiyama A."/>
            <person name="Inagaki F."/>
            <person name="Takami H."/>
        </authorList>
    </citation>
    <scope>NUCLEOTIDE SEQUENCE</scope>
    <source>
        <strain evidence="2">Expedition CK06-06</strain>
    </source>
</reference>
<dbReference type="EMBL" id="BARS01021679">
    <property type="protein sequence ID" value="GAG06365.1"/>
    <property type="molecule type" value="Genomic_DNA"/>
</dbReference>
<dbReference type="AlphaFoldDB" id="X0UL54"/>
<accession>X0UL54</accession>
<evidence type="ECO:0000313" key="2">
    <source>
        <dbReference type="EMBL" id="GAG06365.1"/>
    </source>
</evidence>
<sequence length="65" mass="7236">MTKDIDYKIAQAEKGDLCLLCKGPADKKLVGSERTFRFCNGCGTAFTALLYQMFGLFMIVEGDDF</sequence>
<keyword evidence="1" id="KW-0812">Transmembrane</keyword>